<accession>A0A9D1KVN8</accession>
<dbReference type="Gene3D" id="1.10.8.60">
    <property type="match status" value="1"/>
</dbReference>
<dbReference type="GO" id="GO:0043565">
    <property type="term" value="F:sequence-specific DNA binding"/>
    <property type="evidence" value="ECO:0007669"/>
    <property type="project" value="InterPro"/>
</dbReference>
<feature type="domain" description="Sigma-54 factor interaction" evidence="6">
    <location>
        <begin position="1"/>
        <end position="148"/>
    </location>
</feature>
<dbReference type="InterPro" id="IPR002197">
    <property type="entry name" value="HTH_Fis"/>
</dbReference>
<dbReference type="InterPro" id="IPR027417">
    <property type="entry name" value="P-loop_NTPase"/>
</dbReference>
<dbReference type="InterPro" id="IPR058031">
    <property type="entry name" value="AAA_lid_NorR"/>
</dbReference>
<dbReference type="InterPro" id="IPR025944">
    <property type="entry name" value="Sigma_54_int_dom_CS"/>
</dbReference>
<dbReference type="PANTHER" id="PTHR32071:SF57">
    <property type="entry name" value="C4-DICARBOXYLATE TRANSPORT TRANSCRIPTIONAL REGULATORY PROTEIN DCTD"/>
    <property type="match status" value="1"/>
</dbReference>
<keyword evidence="3" id="KW-0805">Transcription regulation</keyword>
<dbReference type="PROSITE" id="PS00688">
    <property type="entry name" value="SIGMA54_INTERACT_3"/>
    <property type="match status" value="1"/>
</dbReference>
<dbReference type="Gene3D" id="1.10.10.60">
    <property type="entry name" value="Homeodomain-like"/>
    <property type="match status" value="1"/>
</dbReference>
<comment type="caution">
    <text evidence="7">The sequence shown here is derived from an EMBL/GenBank/DDBJ whole genome shotgun (WGS) entry which is preliminary data.</text>
</comment>
<dbReference type="Pfam" id="PF02954">
    <property type="entry name" value="HTH_8"/>
    <property type="match status" value="1"/>
</dbReference>
<reference evidence="7" key="1">
    <citation type="submission" date="2020-10" db="EMBL/GenBank/DDBJ databases">
        <authorList>
            <person name="Gilroy R."/>
        </authorList>
    </citation>
    <scope>NUCLEOTIDE SEQUENCE</scope>
    <source>
        <strain evidence="7">CHK176-22527</strain>
    </source>
</reference>
<dbReference type="PANTHER" id="PTHR32071">
    <property type="entry name" value="TRANSCRIPTIONAL REGULATORY PROTEIN"/>
    <property type="match status" value="1"/>
</dbReference>
<dbReference type="CDD" id="cd00009">
    <property type="entry name" value="AAA"/>
    <property type="match status" value="1"/>
</dbReference>
<dbReference type="Proteomes" id="UP000824159">
    <property type="component" value="Unassembled WGS sequence"/>
</dbReference>
<dbReference type="AlphaFoldDB" id="A0A9D1KVN8"/>
<gene>
    <name evidence="7" type="ORF">IAD12_05215</name>
</gene>
<keyword evidence="2" id="KW-0067">ATP-binding</keyword>
<dbReference type="GO" id="GO:0005524">
    <property type="term" value="F:ATP binding"/>
    <property type="evidence" value="ECO:0007669"/>
    <property type="project" value="UniProtKB-KW"/>
</dbReference>
<feature type="non-terminal residue" evidence="7">
    <location>
        <position position="1"/>
    </location>
</feature>
<reference evidence="7" key="2">
    <citation type="journal article" date="2021" name="PeerJ">
        <title>Extensive microbial diversity within the chicken gut microbiome revealed by metagenomics and culture.</title>
        <authorList>
            <person name="Gilroy R."/>
            <person name="Ravi A."/>
            <person name="Getino M."/>
            <person name="Pursley I."/>
            <person name="Horton D.L."/>
            <person name="Alikhan N.F."/>
            <person name="Baker D."/>
            <person name="Gharbi K."/>
            <person name="Hall N."/>
            <person name="Watson M."/>
            <person name="Adriaenssens E.M."/>
            <person name="Foster-Nyarko E."/>
            <person name="Jarju S."/>
            <person name="Secka A."/>
            <person name="Antonio M."/>
            <person name="Oren A."/>
            <person name="Chaudhuri R.R."/>
            <person name="La Ragione R."/>
            <person name="Hildebrand F."/>
            <person name="Pallen M.J."/>
        </authorList>
    </citation>
    <scope>NUCLEOTIDE SEQUENCE</scope>
    <source>
        <strain evidence="7">CHK176-22527</strain>
    </source>
</reference>
<evidence type="ECO:0000256" key="2">
    <source>
        <dbReference type="ARBA" id="ARBA00022840"/>
    </source>
</evidence>
<name>A0A9D1KVN8_9FIRM</name>
<dbReference type="Gene3D" id="3.40.50.300">
    <property type="entry name" value="P-loop containing nucleotide triphosphate hydrolases"/>
    <property type="match status" value="1"/>
</dbReference>
<dbReference type="GO" id="GO:0006355">
    <property type="term" value="P:regulation of DNA-templated transcription"/>
    <property type="evidence" value="ECO:0007669"/>
    <property type="project" value="InterPro"/>
</dbReference>
<sequence>PKGKPGMFEMANGGTLFLDEIGELPLNLQSSLLRVLQDGEITRVGSTETQKVNVRIIAATNRDLKHMLSEKTFREDLYYRLNVISINIPPLRDRREDIPSLAELFIERLNSKYGCKKQATSEFLLSLMTMPWPGNIRELSNFIERQFILNETDILSSVQNTGFPGDDPESAINEYGNSAFNDPSSFNMDKVICSVEASLMQTALKRSRNTNEAAKLLGISQPTFSRKYNKYKKMNLL</sequence>
<dbReference type="Pfam" id="PF25601">
    <property type="entry name" value="AAA_lid_14"/>
    <property type="match status" value="1"/>
</dbReference>
<dbReference type="PROSITE" id="PS50045">
    <property type="entry name" value="SIGMA54_INTERACT_4"/>
    <property type="match status" value="1"/>
</dbReference>
<dbReference type="InterPro" id="IPR009057">
    <property type="entry name" value="Homeodomain-like_sf"/>
</dbReference>
<proteinExistence type="predicted"/>
<evidence type="ECO:0000313" key="8">
    <source>
        <dbReference type="Proteomes" id="UP000824159"/>
    </source>
</evidence>
<evidence type="ECO:0000259" key="6">
    <source>
        <dbReference type="PROSITE" id="PS50045"/>
    </source>
</evidence>
<evidence type="ECO:0000313" key="7">
    <source>
        <dbReference type="EMBL" id="HIT99634.1"/>
    </source>
</evidence>
<evidence type="ECO:0000256" key="4">
    <source>
        <dbReference type="ARBA" id="ARBA00023125"/>
    </source>
</evidence>
<keyword evidence="1" id="KW-0547">Nucleotide-binding</keyword>
<dbReference type="PROSITE" id="PS00676">
    <property type="entry name" value="SIGMA54_INTERACT_2"/>
    <property type="match status" value="1"/>
</dbReference>
<keyword evidence="5" id="KW-0804">Transcription</keyword>
<keyword evidence="4" id="KW-0238">DNA-binding</keyword>
<dbReference type="Pfam" id="PF00158">
    <property type="entry name" value="Sigma54_activat"/>
    <property type="match status" value="1"/>
</dbReference>
<organism evidence="7 8">
    <name type="scientific">Candidatus Allocopromorpha excrementavium</name>
    <dbReference type="NCBI Taxonomy" id="2840741"/>
    <lineage>
        <taxon>Bacteria</taxon>
        <taxon>Bacillati</taxon>
        <taxon>Bacillota</taxon>
        <taxon>Clostridia</taxon>
        <taxon>Eubacteriales</taxon>
        <taxon>Eubacteriaceae</taxon>
        <taxon>Eubacteriaceae incertae sedis</taxon>
        <taxon>Candidatus Allocopromorpha</taxon>
    </lineage>
</organism>
<evidence type="ECO:0000256" key="5">
    <source>
        <dbReference type="ARBA" id="ARBA00023163"/>
    </source>
</evidence>
<dbReference type="EMBL" id="DVLX01000064">
    <property type="protein sequence ID" value="HIT99634.1"/>
    <property type="molecule type" value="Genomic_DNA"/>
</dbReference>
<protein>
    <submittedName>
        <fullName evidence="7">Sigma 54-interacting transcriptional regulator</fullName>
    </submittedName>
</protein>
<dbReference type="SUPFAM" id="SSF46689">
    <property type="entry name" value="Homeodomain-like"/>
    <property type="match status" value="1"/>
</dbReference>
<dbReference type="SUPFAM" id="SSF52540">
    <property type="entry name" value="P-loop containing nucleoside triphosphate hydrolases"/>
    <property type="match status" value="1"/>
</dbReference>
<evidence type="ECO:0000256" key="3">
    <source>
        <dbReference type="ARBA" id="ARBA00023015"/>
    </source>
</evidence>
<dbReference type="InterPro" id="IPR025943">
    <property type="entry name" value="Sigma_54_int_dom_ATP-bd_2"/>
</dbReference>
<evidence type="ECO:0000256" key="1">
    <source>
        <dbReference type="ARBA" id="ARBA00022741"/>
    </source>
</evidence>
<dbReference type="InterPro" id="IPR002078">
    <property type="entry name" value="Sigma_54_int"/>
</dbReference>